<evidence type="ECO:0000313" key="3">
    <source>
        <dbReference type="Proteomes" id="UP000694888"/>
    </source>
</evidence>
<feature type="compositionally biased region" description="Basic and acidic residues" evidence="1">
    <location>
        <begin position="91"/>
        <end position="100"/>
    </location>
</feature>
<feature type="compositionally biased region" description="Basic residues" evidence="1">
    <location>
        <begin position="101"/>
        <end position="111"/>
    </location>
</feature>
<evidence type="ECO:0000256" key="1">
    <source>
        <dbReference type="SAM" id="MobiDB-lite"/>
    </source>
</evidence>
<organism evidence="3 4">
    <name type="scientific">Aplysia californica</name>
    <name type="common">California sea hare</name>
    <dbReference type="NCBI Taxonomy" id="6500"/>
    <lineage>
        <taxon>Eukaryota</taxon>
        <taxon>Metazoa</taxon>
        <taxon>Spiralia</taxon>
        <taxon>Lophotrochozoa</taxon>
        <taxon>Mollusca</taxon>
        <taxon>Gastropoda</taxon>
        <taxon>Heterobranchia</taxon>
        <taxon>Euthyneura</taxon>
        <taxon>Tectipleura</taxon>
        <taxon>Aplysiida</taxon>
        <taxon>Aplysioidea</taxon>
        <taxon>Aplysiidae</taxon>
        <taxon>Aplysia</taxon>
    </lineage>
</organism>
<gene>
    <name evidence="4" type="primary">LOC106012412</name>
</gene>
<evidence type="ECO:0000256" key="2">
    <source>
        <dbReference type="SAM" id="SignalP"/>
    </source>
</evidence>
<accession>A0ABM1A4P6</accession>
<feature type="compositionally biased region" description="Basic and acidic residues" evidence="1">
    <location>
        <begin position="22"/>
        <end position="50"/>
    </location>
</feature>
<feature type="signal peptide" evidence="2">
    <location>
        <begin position="1"/>
        <end position="19"/>
    </location>
</feature>
<feature type="chain" id="PRO_5045827605" evidence="2">
    <location>
        <begin position="20"/>
        <end position="117"/>
    </location>
</feature>
<proteinExistence type="predicted"/>
<feature type="compositionally biased region" description="Polar residues" evidence="1">
    <location>
        <begin position="51"/>
        <end position="64"/>
    </location>
</feature>
<dbReference type="RefSeq" id="XP_012940788.1">
    <property type="nucleotide sequence ID" value="XM_013085334.1"/>
</dbReference>
<sequence length="117" mass="13315">MRWFRPSCILLLLCLYALAEGKARRDRSGSPHSRRDGGDDKDKHSPESHRSMSGMTKSSRNSHMSAVEKLPNVLWRGTELNLSPTSVVKDAQGDDKDKGIRRNRRVRRSAKKKSELQ</sequence>
<name>A0ABM1A4P6_APLCA</name>
<keyword evidence="2" id="KW-0732">Signal</keyword>
<reference evidence="4" key="1">
    <citation type="submission" date="2025-08" db="UniProtKB">
        <authorList>
            <consortium name="RefSeq"/>
        </authorList>
    </citation>
    <scope>IDENTIFICATION</scope>
</reference>
<dbReference type="GeneID" id="106012412"/>
<protein>
    <submittedName>
        <fullName evidence="4">Uncharacterized protein LOC106012412</fullName>
    </submittedName>
</protein>
<feature type="region of interest" description="Disordered" evidence="1">
    <location>
        <begin position="84"/>
        <end position="117"/>
    </location>
</feature>
<dbReference type="Proteomes" id="UP000694888">
    <property type="component" value="Unplaced"/>
</dbReference>
<feature type="region of interest" description="Disordered" evidence="1">
    <location>
        <begin position="22"/>
        <end position="70"/>
    </location>
</feature>
<evidence type="ECO:0000313" key="4">
    <source>
        <dbReference type="RefSeq" id="XP_012940788.1"/>
    </source>
</evidence>
<keyword evidence="3" id="KW-1185">Reference proteome</keyword>